<reference evidence="1 2" key="1">
    <citation type="submission" date="2015-12" db="EMBL/GenBank/DDBJ databases">
        <title>Genome sequence of Aneurinibacillus soli.</title>
        <authorList>
            <person name="Lee J.S."/>
            <person name="Lee K.C."/>
            <person name="Kim K.K."/>
            <person name="Lee B.W."/>
        </authorList>
    </citation>
    <scope>NUCLEOTIDE SEQUENCE [LARGE SCALE GENOMIC DNA]</scope>
    <source>
        <strain evidence="1 2">CB4</strain>
    </source>
</reference>
<evidence type="ECO:0000313" key="1">
    <source>
        <dbReference type="EMBL" id="BAU29670.1"/>
    </source>
</evidence>
<keyword evidence="2" id="KW-1185">Reference proteome</keyword>
<organism evidence="1 2">
    <name type="scientific">Aneurinibacillus soli</name>
    <dbReference type="NCBI Taxonomy" id="1500254"/>
    <lineage>
        <taxon>Bacteria</taxon>
        <taxon>Bacillati</taxon>
        <taxon>Bacillota</taxon>
        <taxon>Bacilli</taxon>
        <taxon>Bacillales</taxon>
        <taxon>Paenibacillaceae</taxon>
        <taxon>Aneurinibacillus group</taxon>
        <taxon>Aneurinibacillus</taxon>
    </lineage>
</organism>
<name>A0A0U5BDH7_9BACL</name>
<dbReference type="RefSeq" id="WP_096467326.1">
    <property type="nucleotide sequence ID" value="NZ_AP017312.1"/>
</dbReference>
<proteinExistence type="predicted"/>
<sequence length="108" mass="12624">MSKIQVFAEYKIIPEKRQDYLDKIEQVSMAMEQIGVHDFDVYEGVDQPNLFVEMFHVPTVEAYEKIKRKRCDENAAPGVFWQTINDCIVGGTEKLHMWAFAPIRREDA</sequence>
<evidence type="ECO:0000313" key="2">
    <source>
        <dbReference type="Proteomes" id="UP000217696"/>
    </source>
</evidence>
<dbReference type="AlphaFoldDB" id="A0A0U5BDH7"/>
<dbReference type="EMBL" id="AP017312">
    <property type="protein sequence ID" value="BAU29670.1"/>
    <property type="molecule type" value="Genomic_DNA"/>
</dbReference>
<dbReference type="KEGG" id="asoc:CB4_03907"/>
<dbReference type="OrthoDB" id="2967153at2"/>
<protein>
    <submittedName>
        <fullName evidence="1">Uncharacterized protein</fullName>
    </submittedName>
</protein>
<dbReference type="Proteomes" id="UP000217696">
    <property type="component" value="Chromosome"/>
</dbReference>
<gene>
    <name evidence="1" type="ORF">CB4_03907</name>
</gene>
<accession>A0A0U5BDH7</accession>